<dbReference type="GO" id="GO:0005576">
    <property type="term" value="C:extracellular region"/>
    <property type="evidence" value="ECO:0007669"/>
    <property type="project" value="UniProtKB-SubCell"/>
</dbReference>
<dbReference type="InterPro" id="IPR029062">
    <property type="entry name" value="Class_I_gatase-like"/>
</dbReference>
<dbReference type="GO" id="GO:0005773">
    <property type="term" value="C:vacuole"/>
    <property type="evidence" value="ECO:0007669"/>
    <property type="project" value="TreeGrafter"/>
</dbReference>
<evidence type="ECO:0000256" key="5">
    <source>
        <dbReference type="ARBA" id="ARBA00022729"/>
    </source>
</evidence>
<dbReference type="EC" id="3.4.19.9" evidence="3 8"/>
<keyword evidence="5 9" id="KW-0732">Signal</keyword>
<dbReference type="Pfam" id="PF07722">
    <property type="entry name" value="Peptidase_C26"/>
    <property type="match status" value="1"/>
</dbReference>
<evidence type="ECO:0000313" key="11">
    <source>
        <dbReference type="Proteomes" id="UP000256970"/>
    </source>
</evidence>
<evidence type="ECO:0000256" key="2">
    <source>
        <dbReference type="ARBA" id="ARBA00011083"/>
    </source>
</evidence>
<dbReference type="PANTHER" id="PTHR11315:SF0">
    <property type="entry name" value="FOLATE GAMMA-GLUTAMYL HYDROLASE"/>
    <property type="match status" value="1"/>
</dbReference>
<keyword evidence="4" id="KW-0964">Secreted</keyword>
<reference evidence="10 11" key="1">
    <citation type="submission" date="2016-10" db="EMBL/GenBank/DDBJ databases">
        <authorList>
            <person name="Cai Z."/>
        </authorList>
    </citation>
    <scope>NUCLEOTIDE SEQUENCE [LARGE SCALE GENOMIC DNA]</scope>
</reference>
<feature type="active site" evidence="8">
    <location>
        <position position="258"/>
    </location>
</feature>
<comment type="catalytic activity">
    <reaction evidence="8">
        <text>(6S)-5,6,7,8-tetrahydrofolyl-(gamma-L-Glu)(n) + (n-1) H2O = (6S)-5,6,7,8-tetrahydrofolate + (n-1) L-glutamate</text>
        <dbReference type="Rhea" id="RHEA:56784"/>
        <dbReference type="Rhea" id="RHEA-COMP:14738"/>
        <dbReference type="ChEBI" id="CHEBI:15377"/>
        <dbReference type="ChEBI" id="CHEBI:29985"/>
        <dbReference type="ChEBI" id="CHEBI:57453"/>
        <dbReference type="ChEBI" id="CHEBI:141005"/>
        <dbReference type="EC" id="3.4.19.9"/>
    </reaction>
</comment>
<protein>
    <recommendedName>
        <fullName evidence="3 8">folate gamma-glutamyl hydrolase</fullName>
        <ecNumber evidence="3 8">3.4.19.9</ecNumber>
    </recommendedName>
</protein>
<dbReference type="SUPFAM" id="SSF52317">
    <property type="entry name" value="Class I glutamine amidotransferase-like"/>
    <property type="match status" value="1"/>
</dbReference>
<comment type="subcellular location">
    <subcellularLocation>
        <location evidence="1">Secreted</location>
        <location evidence="1">Extracellular space</location>
    </subcellularLocation>
</comment>
<comment type="similarity">
    <text evidence="2">Belongs to the peptidase C26 family.</text>
</comment>
<organism evidence="10 11">
    <name type="scientific">Tetradesmus obliquus</name>
    <name type="common">Green alga</name>
    <name type="synonym">Acutodesmus obliquus</name>
    <dbReference type="NCBI Taxonomy" id="3088"/>
    <lineage>
        <taxon>Eukaryota</taxon>
        <taxon>Viridiplantae</taxon>
        <taxon>Chlorophyta</taxon>
        <taxon>core chlorophytes</taxon>
        <taxon>Chlorophyceae</taxon>
        <taxon>CS clade</taxon>
        <taxon>Sphaeropleales</taxon>
        <taxon>Scenedesmaceae</taxon>
        <taxon>Tetradesmus</taxon>
    </lineage>
</organism>
<gene>
    <name evidence="10" type="ORF">BQ4739_LOCUS7522</name>
</gene>
<proteinExistence type="inferred from homology"/>
<evidence type="ECO:0000256" key="9">
    <source>
        <dbReference type="SAM" id="SignalP"/>
    </source>
</evidence>
<evidence type="ECO:0000256" key="6">
    <source>
        <dbReference type="ARBA" id="ARBA00022801"/>
    </source>
</evidence>
<dbReference type="InterPro" id="IPR011697">
    <property type="entry name" value="Peptidase_C26"/>
</dbReference>
<evidence type="ECO:0000256" key="7">
    <source>
        <dbReference type="PIRSR" id="PIRSR615527-1"/>
    </source>
</evidence>
<sequence length="410" mass="44918">MALYAALHALLIASSLQWATAIRLGSQHSAIAAPIDSSKLNNRPIIGILTQAGLEEDKFVPKDGTYIAASYVKFVEAGGARVVPVLADTPPDVLEGLLGRLNGFLIPGGAANLRPGHDFFDTAARVLDFALRSNDAGNVFPVMGICLGFETLMVLTAGNHDILKPYSSDGMAAQLYFTADAPDSRFFQSWDLDLVFDVLQTPLTRESHSSGVSLKDFYQSKELAAFMNPLTLSLDKEGKVYISTVEAKEYPILGLQWHPEKNTFEWTKHKNIPHGYWASEITHQTVRFYVNETRRSYTSFNDVVDEDIWIIYNDKLAFSGRHIHEDDPVWAEQAYVFPSWRNYSDLLADRAELAGRHWLDSIAPDARRKAVSSSSSKAAGKAGSGAAAAARVAQRVQELAGARGAAAAEL</sequence>
<dbReference type="STRING" id="3088.A0A383VQC5"/>
<dbReference type="GO" id="GO:0046900">
    <property type="term" value="P:tetrahydrofolylpolyglutamate metabolic process"/>
    <property type="evidence" value="ECO:0007669"/>
    <property type="project" value="TreeGrafter"/>
</dbReference>
<accession>A0A383VQC5</accession>
<feature type="active site" description="Nucleophile" evidence="7 8">
    <location>
        <position position="146"/>
    </location>
</feature>
<evidence type="ECO:0000313" key="10">
    <source>
        <dbReference type="EMBL" id="SZX67100.1"/>
    </source>
</evidence>
<feature type="chain" id="PRO_5016806181" description="folate gamma-glutamyl hydrolase" evidence="9">
    <location>
        <begin position="22"/>
        <end position="410"/>
    </location>
</feature>
<name>A0A383VQC5_TETOB</name>
<dbReference type="InterPro" id="IPR015527">
    <property type="entry name" value="Pept_C26_g-glut_hydrolase"/>
</dbReference>
<dbReference type="EMBL" id="FNXT01000770">
    <property type="protein sequence ID" value="SZX67100.1"/>
    <property type="molecule type" value="Genomic_DNA"/>
</dbReference>
<evidence type="ECO:0000256" key="1">
    <source>
        <dbReference type="ARBA" id="ARBA00004239"/>
    </source>
</evidence>
<feature type="signal peptide" evidence="9">
    <location>
        <begin position="1"/>
        <end position="21"/>
    </location>
</feature>
<feature type="active site" description="Proton donor" evidence="7">
    <location>
        <position position="258"/>
    </location>
</feature>
<dbReference type="PROSITE" id="PS51273">
    <property type="entry name" value="GATASE_TYPE_1"/>
    <property type="match status" value="1"/>
</dbReference>
<evidence type="ECO:0000256" key="3">
    <source>
        <dbReference type="ARBA" id="ARBA00012886"/>
    </source>
</evidence>
<keyword evidence="11" id="KW-1185">Reference proteome</keyword>
<dbReference type="GO" id="GO:0034722">
    <property type="term" value="F:gamma-glutamyl-peptidase activity"/>
    <property type="evidence" value="ECO:0007669"/>
    <property type="project" value="UniProtKB-UniRule"/>
</dbReference>
<dbReference type="PANTHER" id="PTHR11315">
    <property type="entry name" value="PROTEASE FAMILY C26 GAMMA-GLUTAMYL HYDROLASE"/>
    <property type="match status" value="1"/>
</dbReference>
<dbReference type="AlphaFoldDB" id="A0A383VQC5"/>
<dbReference type="Proteomes" id="UP000256970">
    <property type="component" value="Unassembled WGS sequence"/>
</dbReference>
<dbReference type="PROSITE" id="PS51275">
    <property type="entry name" value="PEPTIDASE_C26_GGH"/>
    <property type="match status" value="1"/>
</dbReference>
<keyword evidence="6 8" id="KW-0378">Hydrolase</keyword>
<evidence type="ECO:0000256" key="8">
    <source>
        <dbReference type="PROSITE-ProRule" id="PRU00607"/>
    </source>
</evidence>
<dbReference type="Gene3D" id="3.40.50.880">
    <property type="match status" value="1"/>
</dbReference>
<evidence type="ECO:0000256" key="4">
    <source>
        <dbReference type="ARBA" id="ARBA00022525"/>
    </source>
</evidence>